<reference evidence="8 9" key="1">
    <citation type="submission" date="2023-12" db="EMBL/GenBank/DDBJ databases">
        <title>A high-quality genome assembly for Dillenia turbinata (Dilleniales).</title>
        <authorList>
            <person name="Chanderbali A."/>
        </authorList>
    </citation>
    <scope>NUCLEOTIDE SEQUENCE [LARGE SCALE GENOMIC DNA]</scope>
    <source>
        <strain evidence="8">LSX21</strain>
        <tissue evidence="8">Leaf</tissue>
    </source>
</reference>
<dbReference type="AlphaFoldDB" id="A0AAN8ZHP0"/>
<keyword evidence="1" id="KW-0479">Metal-binding</keyword>
<dbReference type="SMART" id="SM00249">
    <property type="entry name" value="PHD"/>
    <property type="match status" value="3"/>
</dbReference>
<feature type="region of interest" description="Disordered" evidence="5">
    <location>
        <begin position="627"/>
        <end position="664"/>
    </location>
</feature>
<dbReference type="PANTHER" id="PTHR47162">
    <property type="entry name" value="OS02G0192300 PROTEIN"/>
    <property type="match status" value="1"/>
</dbReference>
<dbReference type="EMBL" id="JBAMMX010000006">
    <property type="protein sequence ID" value="KAK6938356.1"/>
    <property type="molecule type" value="Genomic_DNA"/>
</dbReference>
<feature type="domain" description="RING-type" evidence="7">
    <location>
        <begin position="572"/>
        <end position="617"/>
    </location>
</feature>
<keyword evidence="3" id="KW-0862">Zinc</keyword>
<feature type="domain" description="PHD-type" evidence="6">
    <location>
        <begin position="418"/>
        <end position="468"/>
    </location>
</feature>
<keyword evidence="2 4" id="KW-0863">Zinc-finger</keyword>
<dbReference type="InterPro" id="IPR019786">
    <property type="entry name" value="Zinc_finger_PHD-type_CS"/>
</dbReference>
<evidence type="ECO:0000313" key="8">
    <source>
        <dbReference type="EMBL" id="KAK6938356.1"/>
    </source>
</evidence>
<dbReference type="Pfam" id="PF00628">
    <property type="entry name" value="PHD"/>
    <property type="match status" value="2"/>
</dbReference>
<comment type="caution">
    <text evidence="8">The sequence shown here is derived from an EMBL/GenBank/DDBJ whole genome shotgun (WGS) entry which is preliminary data.</text>
</comment>
<dbReference type="InterPro" id="IPR013083">
    <property type="entry name" value="Znf_RING/FYVE/PHD"/>
</dbReference>
<proteinExistence type="predicted"/>
<feature type="domain" description="RING-type" evidence="7">
    <location>
        <begin position="523"/>
        <end position="570"/>
    </location>
</feature>
<dbReference type="Gene3D" id="2.30.30.1150">
    <property type="match status" value="1"/>
</dbReference>
<dbReference type="PANTHER" id="PTHR47162:SF9">
    <property type="entry name" value="PHD FINGER PROTEIN EHD3-LIKE"/>
    <property type="match status" value="1"/>
</dbReference>
<dbReference type="InterPro" id="IPR001965">
    <property type="entry name" value="Znf_PHD"/>
</dbReference>
<evidence type="ECO:0000259" key="6">
    <source>
        <dbReference type="PROSITE" id="PS50016"/>
    </source>
</evidence>
<feature type="compositionally biased region" description="Basic and acidic residues" evidence="5">
    <location>
        <begin position="641"/>
        <end position="655"/>
    </location>
</feature>
<dbReference type="InterPro" id="IPR019787">
    <property type="entry name" value="Znf_PHD-finger"/>
</dbReference>
<dbReference type="PROSITE" id="PS50089">
    <property type="entry name" value="ZF_RING_2"/>
    <property type="match status" value="2"/>
</dbReference>
<keyword evidence="9" id="KW-1185">Reference proteome</keyword>
<dbReference type="InterPro" id="IPR011011">
    <property type="entry name" value="Znf_FYVE_PHD"/>
</dbReference>
<dbReference type="Proteomes" id="UP001370490">
    <property type="component" value="Unassembled WGS sequence"/>
</dbReference>
<evidence type="ECO:0000256" key="2">
    <source>
        <dbReference type="ARBA" id="ARBA00022771"/>
    </source>
</evidence>
<dbReference type="PROSITE" id="PS50016">
    <property type="entry name" value="ZF_PHD_2"/>
    <property type="match status" value="2"/>
</dbReference>
<organism evidence="8 9">
    <name type="scientific">Dillenia turbinata</name>
    <dbReference type="NCBI Taxonomy" id="194707"/>
    <lineage>
        <taxon>Eukaryota</taxon>
        <taxon>Viridiplantae</taxon>
        <taxon>Streptophyta</taxon>
        <taxon>Embryophyta</taxon>
        <taxon>Tracheophyta</taxon>
        <taxon>Spermatophyta</taxon>
        <taxon>Magnoliopsida</taxon>
        <taxon>eudicotyledons</taxon>
        <taxon>Gunneridae</taxon>
        <taxon>Pentapetalae</taxon>
        <taxon>Dilleniales</taxon>
        <taxon>Dilleniaceae</taxon>
        <taxon>Dillenia</taxon>
    </lineage>
</organism>
<gene>
    <name evidence="8" type="ORF">RJ641_031864</name>
</gene>
<evidence type="ECO:0000256" key="1">
    <source>
        <dbReference type="ARBA" id="ARBA00022723"/>
    </source>
</evidence>
<name>A0AAN8ZHP0_9MAGN</name>
<feature type="domain" description="PHD-type" evidence="6">
    <location>
        <begin position="569"/>
        <end position="619"/>
    </location>
</feature>
<evidence type="ECO:0000259" key="7">
    <source>
        <dbReference type="PROSITE" id="PS50089"/>
    </source>
</evidence>
<evidence type="ECO:0000256" key="5">
    <source>
        <dbReference type="SAM" id="MobiDB-lite"/>
    </source>
</evidence>
<dbReference type="InterPro" id="IPR001841">
    <property type="entry name" value="Znf_RING"/>
</dbReference>
<sequence>MAVETSKDDRIESHVQHRSVHLLWPVLALGPSTLVWLTKLFWPWLEESSVELKFRTLVVDELRDKEPQDTSYEKNEAIRDSNGISNDSSDCPYKHWRNVALEQMYESLNDHDGGIWGGVRDALVFGPKNSCSTIIKVHNSTKMQFFQLDDLVFGCLFSSLLSAYQSPLLVELQEGVHAKQDKDKGLPQTSWLLGGSQNQSGGLGGVFSNGTSGEQKRQSSTELCQHAFFDMITSEKFASLCKILFENFPGVKVDSFFDFNFIHTRMKEGAYEHSPKLFSSDIQQDSHFTTTNITVSSSSNFYYYLTMAFWYSFKSDHRQVSLPTTIVLSCYELSSCLEEKDSGPRTGGPLPTTMVWKKLQRVGTEIVSLAKSLSDMSRSAYRVPFSIEYTLNFVIAKQLDTGESDRHAKAGQAGLYEVCTCPHCGDKADGTNCLVCDSCEEMYHVSCIEPAVEEIPLKSWYCSICVARGIELPHENCVVCERLNASKNLANGVMEDVILSDDETHGELEENPEDEHGKPSGPCKICKNEIDGEAFRVCGHPFCPNKAYHMRCLTSKQLKSYGPHWYCPSCLCRVCLTDKDDNRIVLCDGCDHAYHIYCMNPPRDSIPRGKWFCTRCKEGIQKIRRAKKAYEKREKKRKKKAEAEEKKKEQKKFEMQRQSTGGKLLEKAEGGVDMLLTAAKTLNYEEKLAADHLDVPLPSQERRGTDNHETSLGQTFVTICVE</sequence>
<protein>
    <submittedName>
        <fullName evidence="8">Zinc finger, PHD-finger</fullName>
    </submittedName>
</protein>
<dbReference type="PROSITE" id="PS01359">
    <property type="entry name" value="ZF_PHD_1"/>
    <property type="match status" value="1"/>
</dbReference>
<evidence type="ECO:0000313" key="9">
    <source>
        <dbReference type="Proteomes" id="UP001370490"/>
    </source>
</evidence>
<dbReference type="GO" id="GO:0008270">
    <property type="term" value="F:zinc ion binding"/>
    <property type="evidence" value="ECO:0007669"/>
    <property type="project" value="UniProtKB-KW"/>
</dbReference>
<evidence type="ECO:0000256" key="4">
    <source>
        <dbReference type="PROSITE-ProRule" id="PRU00175"/>
    </source>
</evidence>
<dbReference type="SUPFAM" id="SSF57903">
    <property type="entry name" value="FYVE/PHD zinc finger"/>
    <property type="match status" value="3"/>
</dbReference>
<evidence type="ECO:0000256" key="3">
    <source>
        <dbReference type="ARBA" id="ARBA00022833"/>
    </source>
</evidence>
<accession>A0AAN8ZHP0</accession>
<dbReference type="Gene3D" id="3.30.40.10">
    <property type="entry name" value="Zinc/RING finger domain, C3HC4 (zinc finger)"/>
    <property type="match status" value="2"/>
</dbReference>